<evidence type="ECO:0008006" key="3">
    <source>
        <dbReference type="Google" id="ProtNLM"/>
    </source>
</evidence>
<organism evidence="2">
    <name type="scientific">Anguilla anguilla</name>
    <name type="common">European freshwater eel</name>
    <name type="synonym">Muraena anguilla</name>
    <dbReference type="NCBI Taxonomy" id="7936"/>
    <lineage>
        <taxon>Eukaryota</taxon>
        <taxon>Metazoa</taxon>
        <taxon>Chordata</taxon>
        <taxon>Craniata</taxon>
        <taxon>Vertebrata</taxon>
        <taxon>Euteleostomi</taxon>
        <taxon>Actinopterygii</taxon>
        <taxon>Neopterygii</taxon>
        <taxon>Teleostei</taxon>
        <taxon>Anguilliformes</taxon>
        <taxon>Anguillidae</taxon>
        <taxon>Anguilla</taxon>
    </lineage>
</organism>
<evidence type="ECO:0000256" key="1">
    <source>
        <dbReference type="SAM" id="SignalP"/>
    </source>
</evidence>
<reference evidence="2" key="1">
    <citation type="submission" date="2014-11" db="EMBL/GenBank/DDBJ databases">
        <authorList>
            <person name="Amaro Gonzalez C."/>
        </authorList>
    </citation>
    <scope>NUCLEOTIDE SEQUENCE</scope>
</reference>
<dbReference type="EMBL" id="GBXM01023787">
    <property type="protein sequence ID" value="JAH84790.1"/>
    <property type="molecule type" value="Transcribed_RNA"/>
</dbReference>
<proteinExistence type="predicted"/>
<accession>A0A0E9W5F5</accession>
<feature type="signal peptide" evidence="1">
    <location>
        <begin position="1"/>
        <end position="19"/>
    </location>
</feature>
<protein>
    <recommendedName>
        <fullName evidence="3">Secreted protein</fullName>
    </recommendedName>
</protein>
<evidence type="ECO:0000313" key="2">
    <source>
        <dbReference type="EMBL" id="JAH84790.1"/>
    </source>
</evidence>
<keyword evidence="1" id="KW-0732">Signal</keyword>
<dbReference type="AlphaFoldDB" id="A0A0E9W5F5"/>
<feature type="chain" id="PRO_5002434648" description="Secreted protein" evidence="1">
    <location>
        <begin position="20"/>
        <end position="100"/>
    </location>
</feature>
<name>A0A0E9W5F5_ANGAN</name>
<sequence>MFHTSILLVLLLFYCLIIAHWCTQSIQSTLSPLHITMTLERMLHDFPSPFLLHVRSQFRAQSSQCMLNGGSDVLRICPQASSCQSYSETSSNWAMFSQPP</sequence>
<reference evidence="2" key="2">
    <citation type="journal article" date="2015" name="Fish Shellfish Immunol.">
        <title>Early steps in the European eel (Anguilla anguilla)-Vibrio vulnificus interaction in the gills: Role of the RtxA13 toxin.</title>
        <authorList>
            <person name="Callol A."/>
            <person name="Pajuelo D."/>
            <person name="Ebbesson L."/>
            <person name="Teles M."/>
            <person name="MacKenzie S."/>
            <person name="Amaro C."/>
        </authorList>
    </citation>
    <scope>NUCLEOTIDE SEQUENCE</scope>
</reference>